<reference evidence="1" key="1">
    <citation type="submission" date="2020-02" db="EMBL/GenBank/DDBJ databases">
        <authorList>
            <person name="Meier V. D."/>
        </authorList>
    </citation>
    <scope>NUCLEOTIDE SEQUENCE</scope>
    <source>
        <strain evidence="1">AVDCRST_MAG11</strain>
    </source>
</reference>
<gene>
    <name evidence="1" type="ORF">AVDCRST_MAG11-2943</name>
</gene>
<sequence>MTAPPALAVRRAGPGDLPTLVRFAAALARQDAAYDPRRFVLAPALEAAQS</sequence>
<evidence type="ECO:0008006" key="2">
    <source>
        <dbReference type="Google" id="ProtNLM"/>
    </source>
</evidence>
<feature type="non-terminal residue" evidence="1">
    <location>
        <position position="50"/>
    </location>
</feature>
<evidence type="ECO:0000313" key="1">
    <source>
        <dbReference type="EMBL" id="CAA9340774.1"/>
    </source>
</evidence>
<dbReference type="EMBL" id="CADCTU010000648">
    <property type="protein sequence ID" value="CAA9340774.1"/>
    <property type="molecule type" value="Genomic_DNA"/>
</dbReference>
<accession>A0A6J4LTX8</accession>
<organism evidence="1">
    <name type="scientific">uncultured Gemmatimonadaceae bacterium</name>
    <dbReference type="NCBI Taxonomy" id="246130"/>
    <lineage>
        <taxon>Bacteria</taxon>
        <taxon>Pseudomonadati</taxon>
        <taxon>Gemmatimonadota</taxon>
        <taxon>Gemmatimonadia</taxon>
        <taxon>Gemmatimonadales</taxon>
        <taxon>Gemmatimonadaceae</taxon>
        <taxon>environmental samples</taxon>
    </lineage>
</organism>
<name>A0A6J4LTX8_9BACT</name>
<proteinExistence type="predicted"/>
<dbReference type="AlphaFoldDB" id="A0A6J4LTX8"/>
<protein>
    <recommendedName>
        <fullName evidence="2">GNAT family N-acetyltransferase</fullName>
    </recommendedName>
</protein>